<feature type="binding site" evidence="18">
    <location>
        <position position="153"/>
    </location>
    <ligand>
        <name>K(+)</name>
        <dbReference type="ChEBI" id="CHEBI:29103"/>
    </ligand>
</feature>
<evidence type="ECO:0000256" key="8">
    <source>
        <dbReference type="ARBA" id="ARBA00022857"/>
    </source>
</evidence>
<dbReference type="PROSITE" id="PS51385">
    <property type="entry name" value="YJEF_N"/>
    <property type="match status" value="1"/>
</dbReference>
<feature type="binding site" evidence="18">
    <location>
        <begin position="52"/>
        <end position="56"/>
    </location>
    <ligand>
        <name>(6S)-NADPHX</name>
        <dbReference type="ChEBI" id="CHEBI:64076"/>
    </ligand>
</feature>
<feature type="binding site" evidence="17">
    <location>
        <position position="315"/>
    </location>
    <ligand>
        <name>(6S)-NADPHX</name>
        <dbReference type="ChEBI" id="CHEBI:64076"/>
    </ligand>
</feature>
<comment type="catalytic activity">
    <reaction evidence="1 18 19">
        <text>(6R)-NADHX = (6S)-NADHX</text>
        <dbReference type="Rhea" id="RHEA:32215"/>
        <dbReference type="ChEBI" id="CHEBI:64074"/>
        <dbReference type="ChEBI" id="CHEBI:64075"/>
        <dbReference type="EC" id="5.1.99.6"/>
    </reaction>
</comment>
<name>A0A3N0UYC3_9PROT</name>
<dbReference type="SUPFAM" id="SSF53613">
    <property type="entry name" value="Ribokinase-like"/>
    <property type="match status" value="1"/>
</dbReference>
<evidence type="ECO:0000256" key="12">
    <source>
        <dbReference type="ARBA" id="ARBA00023239"/>
    </source>
</evidence>
<comment type="catalytic activity">
    <reaction evidence="16 17 19">
        <text>(6S)-NADPHX + ADP = AMP + phosphate + NADPH + H(+)</text>
        <dbReference type="Rhea" id="RHEA:32235"/>
        <dbReference type="ChEBI" id="CHEBI:15378"/>
        <dbReference type="ChEBI" id="CHEBI:43474"/>
        <dbReference type="ChEBI" id="CHEBI:57783"/>
        <dbReference type="ChEBI" id="CHEBI:64076"/>
        <dbReference type="ChEBI" id="CHEBI:456215"/>
        <dbReference type="ChEBI" id="CHEBI:456216"/>
        <dbReference type="EC" id="4.2.1.136"/>
    </reaction>
</comment>
<feature type="binding site" evidence="17">
    <location>
        <position position="434"/>
    </location>
    <ligand>
        <name>AMP</name>
        <dbReference type="ChEBI" id="CHEBI:456215"/>
    </ligand>
</feature>
<comment type="cofactor">
    <cofactor evidence="18 19">
        <name>K(+)</name>
        <dbReference type="ChEBI" id="CHEBI:29103"/>
    </cofactor>
    <text evidence="18 19">Binds 1 potassium ion per subunit.</text>
</comment>
<feature type="domain" description="YjeF N-terminal" evidence="21">
    <location>
        <begin position="3"/>
        <end position="207"/>
    </location>
</feature>
<dbReference type="CDD" id="cd01171">
    <property type="entry name" value="YXKO-related"/>
    <property type="match status" value="1"/>
</dbReference>
<evidence type="ECO:0000256" key="10">
    <source>
        <dbReference type="ARBA" id="ARBA00023027"/>
    </source>
</evidence>
<dbReference type="Proteomes" id="UP000275137">
    <property type="component" value="Unassembled WGS sequence"/>
</dbReference>
<dbReference type="PIRSF" id="PIRSF017184">
    <property type="entry name" value="Nnr"/>
    <property type="match status" value="1"/>
</dbReference>
<dbReference type="PANTHER" id="PTHR12592">
    <property type="entry name" value="ATP-DEPENDENT (S)-NAD(P)H-HYDRATE DEHYDRATASE FAMILY MEMBER"/>
    <property type="match status" value="1"/>
</dbReference>
<dbReference type="Gene3D" id="3.40.50.10260">
    <property type="entry name" value="YjeF N-terminal domain"/>
    <property type="match status" value="1"/>
</dbReference>
<gene>
    <name evidence="17" type="primary">nnrD</name>
    <name evidence="18" type="synonym">nnrE</name>
    <name evidence="22" type="ORF">ED236_10190</name>
</gene>
<keyword evidence="7 17" id="KW-0067">ATP-binding</keyword>
<evidence type="ECO:0000256" key="13">
    <source>
        <dbReference type="ARBA" id="ARBA00023268"/>
    </source>
</evidence>
<evidence type="ECO:0000256" key="3">
    <source>
        <dbReference type="ARBA" id="ARBA00006001"/>
    </source>
</evidence>
<dbReference type="EMBL" id="RJVP01000005">
    <property type="protein sequence ID" value="ROH85537.1"/>
    <property type="molecule type" value="Genomic_DNA"/>
</dbReference>
<evidence type="ECO:0000256" key="17">
    <source>
        <dbReference type="HAMAP-Rule" id="MF_01965"/>
    </source>
</evidence>
<evidence type="ECO:0000259" key="20">
    <source>
        <dbReference type="PROSITE" id="PS51383"/>
    </source>
</evidence>
<dbReference type="PANTHER" id="PTHR12592:SF0">
    <property type="entry name" value="ATP-DEPENDENT (S)-NAD(P)H-HYDRATE DEHYDRATASE"/>
    <property type="match status" value="1"/>
</dbReference>
<proteinExistence type="inferred from homology"/>
<comment type="caution">
    <text evidence="18">Lacks conserved residue(s) required for the propagation of feature annotation.</text>
</comment>
<dbReference type="Pfam" id="PF03853">
    <property type="entry name" value="YjeF_N"/>
    <property type="match status" value="1"/>
</dbReference>
<dbReference type="InterPro" id="IPR004443">
    <property type="entry name" value="YjeF_N_dom"/>
</dbReference>
<comment type="function">
    <text evidence="14 19">Bifunctional enzyme that catalyzes the epimerization of the S- and R-forms of NAD(P)HX and the dehydration of the S-form of NAD(P)HX at the expense of ADP, which is converted to AMP. This allows the repair of both epimers of NAD(P)HX, a damaged form of NAD(P)H that is a result of enzymatic or heat-dependent hydration.</text>
</comment>
<dbReference type="InterPro" id="IPR017953">
    <property type="entry name" value="Carbohydrate_kinase_pred_CS"/>
</dbReference>
<dbReference type="HAMAP" id="MF_01965">
    <property type="entry name" value="NADHX_dehydratase"/>
    <property type="match status" value="1"/>
</dbReference>
<evidence type="ECO:0000256" key="5">
    <source>
        <dbReference type="ARBA" id="ARBA00022723"/>
    </source>
</evidence>
<evidence type="ECO:0000256" key="7">
    <source>
        <dbReference type="ARBA" id="ARBA00022840"/>
    </source>
</evidence>
<feature type="binding site" evidence="18">
    <location>
        <position position="53"/>
    </location>
    <ligand>
        <name>K(+)</name>
        <dbReference type="ChEBI" id="CHEBI:29103"/>
    </ligand>
</feature>
<dbReference type="EC" id="4.2.1.136" evidence="19"/>
<evidence type="ECO:0000256" key="2">
    <source>
        <dbReference type="ARBA" id="ARBA00000909"/>
    </source>
</evidence>
<dbReference type="GO" id="GO:0052856">
    <property type="term" value="F:NAD(P)HX epimerase activity"/>
    <property type="evidence" value="ECO:0007669"/>
    <property type="project" value="UniProtKB-UniRule"/>
</dbReference>
<feature type="domain" description="YjeF C-terminal" evidence="20">
    <location>
        <begin position="223"/>
        <end position="495"/>
    </location>
</feature>
<accession>A0A3N0UYC3</accession>
<dbReference type="EC" id="5.1.99.6" evidence="19"/>
<evidence type="ECO:0000256" key="15">
    <source>
        <dbReference type="ARBA" id="ARBA00048238"/>
    </source>
</evidence>
<dbReference type="AlphaFoldDB" id="A0A3N0UYC3"/>
<dbReference type="HAMAP" id="MF_01966">
    <property type="entry name" value="NADHX_epimerase"/>
    <property type="match status" value="1"/>
</dbReference>
<feature type="binding site" evidence="17">
    <location>
        <begin position="405"/>
        <end position="409"/>
    </location>
    <ligand>
        <name>AMP</name>
        <dbReference type="ChEBI" id="CHEBI:456215"/>
    </ligand>
</feature>
<feature type="binding site" evidence="17">
    <location>
        <position position="258"/>
    </location>
    <ligand>
        <name>(6S)-NADPHX</name>
        <dbReference type="ChEBI" id="CHEBI:64076"/>
    </ligand>
</feature>
<keyword evidence="5 18" id="KW-0479">Metal-binding</keyword>
<feature type="binding site" evidence="18">
    <location>
        <begin position="121"/>
        <end position="127"/>
    </location>
    <ligand>
        <name>(6S)-NADPHX</name>
        <dbReference type="ChEBI" id="CHEBI:64076"/>
    </ligand>
</feature>
<dbReference type="GO" id="GO:0110051">
    <property type="term" value="P:metabolite repair"/>
    <property type="evidence" value="ECO:0007669"/>
    <property type="project" value="TreeGrafter"/>
</dbReference>
<evidence type="ECO:0000256" key="16">
    <source>
        <dbReference type="ARBA" id="ARBA00049209"/>
    </source>
</evidence>
<feature type="binding site" evidence="17">
    <location>
        <position position="368"/>
    </location>
    <ligand>
        <name>(6S)-NADPHX</name>
        <dbReference type="ChEBI" id="CHEBI:64076"/>
    </ligand>
</feature>
<dbReference type="InterPro" id="IPR029056">
    <property type="entry name" value="Ribokinase-like"/>
</dbReference>
<comment type="catalytic activity">
    <reaction evidence="15 17 19">
        <text>(6S)-NADHX + ADP = AMP + phosphate + NADH + H(+)</text>
        <dbReference type="Rhea" id="RHEA:32223"/>
        <dbReference type="ChEBI" id="CHEBI:15378"/>
        <dbReference type="ChEBI" id="CHEBI:43474"/>
        <dbReference type="ChEBI" id="CHEBI:57945"/>
        <dbReference type="ChEBI" id="CHEBI:64074"/>
        <dbReference type="ChEBI" id="CHEBI:456215"/>
        <dbReference type="ChEBI" id="CHEBI:456216"/>
        <dbReference type="EC" id="4.2.1.136"/>
    </reaction>
</comment>
<evidence type="ECO:0000259" key="21">
    <source>
        <dbReference type="PROSITE" id="PS51385"/>
    </source>
</evidence>
<evidence type="ECO:0000256" key="6">
    <source>
        <dbReference type="ARBA" id="ARBA00022741"/>
    </source>
</evidence>
<comment type="catalytic activity">
    <reaction evidence="2 18 19">
        <text>(6R)-NADPHX = (6S)-NADPHX</text>
        <dbReference type="Rhea" id="RHEA:32227"/>
        <dbReference type="ChEBI" id="CHEBI:64076"/>
        <dbReference type="ChEBI" id="CHEBI:64077"/>
        <dbReference type="EC" id="5.1.99.6"/>
    </reaction>
</comment>
<protein>
    <recommendedName>
        <fullName evidence="19">Bifunctional NAD(P)H-hydrate repair enzyme</fullName>
    </recommendedName>
    <alternativeName>
        <fullName evidence="19">Nicotinamide nucleotide repair protein</fullName>
    </alternativeName>
    <domain>
        <recommendedName>
            <fullName evidence="19">ADP-dependent (S)-NAD(P)H-hydrate dehydratase</fullName>
            <ecNumber evidence="19">4.2.1.136</ecNumber>
        </recommendedName>
        <alternativeName>
            <fullName evidence="19">ADP-dependent NAD(P)HX dehydratase</fullName>
        </alternativeName>
    </domain>
    <domain>
        <recommendedName>
            <fullName evidence="19">NAD(P)H-hydrate epimerase</fullName>
            <ecNumber evidence="19">5.1.99.6</ecNumber>
        </recommendedName>
    </domain>
</protein>
<comment type="similarity">
    <text evidence="4 19">In the C-terminal section; belongs to the NnrD/CARKD family.</text>
</comment>
<comment type="cofactor">
    <cofactor evidence="17">
        <name>Mg(2+)</name>
        <dbReference type="ChEBI" id="CHEBI:18420"/>
    </cofactor>
</comment>
<evidence type="ECO:0000313" key="22">
    <source>
        <dbReference type="EMBL" id="ROH85537.1"/>
    </source>
</evidence>
<keyword evidence="10 17" id="KW-0520">NAD</keyword>
<dbReference type="InterPro" id="IPR000631">
    <property type="entry name" value="CARKD"/>
</dbReference>
<keyword evidence="13" id="KW-0511">Multifunctional enzyme</keyword>
<keyword evidence="23" id="KW-1185">Reference proteome</keyword>
<dbReference type="Gene3D" id="3.40.1190.20">
    <property type="match status" value="1"/>
</dbReference>
<evidence type="ECO:0000313" key="23">
    <source>
        <dbReference type="Proteomes" id="UP000275137"/>
    </source>
</evidence>
<comment type="function">
    <text evidence="17">Catalyzes the dehydration of the S-form of NAD(P)HX at the expense of ADP, which is converted to AMP. Together with NAD(P)HX epimerase, which catalyzes the epimerization of the S- and R-forms, the enzyme allows the repair of both epimers of NAD(P)HX, a damaged form of NAD(P)H that is a result of enzymatic or heat-dependent hydration.</text>
</comment>
<sequence length="502" mass="51163">MTPLLLRSQIHALELAHAALPLMQRAGAAIAAYVRQIALPGSRLLVLAGPGNNGGDALVAASLLHHDYVLNVVMFGDPQRLPDQAAQACRDWQASGGELHTALPVLGDTPGYALVLDGLFGIGLARPLQGGAAALVQQVNALGVPVLALDVPSGLCADTGAVLGVAIQARYTLTFLAHKPGLYTHDGPDHAGRVQLARLDVPGPDVADLVAGDAGVAGYGHLLDAPGELHALKRRLNSNKGNHGRVAVIGGAGGMMGAALLAARAALLCGAGRVYAGLLDAQAYGLDYLYPELMLRDPLPLTEVDAADCVVLGPGLGQGDLALYLLEAALRLPAPLVLDADALNLMACTPTCAEQSCARSAATIITPHPGEAARLLACSVAEVQQDRIGSAIRLAQQYAAITVLKGCGSVIATPAGHWWINRSGNPGLASAGMGDVLAGIIAALLVQGLQPQQSVLTAVHLHGAAADGLVASGIGPLGLTASEVGLQARRILNLWLARADAS</sequence>
<evidence type="ECO:0000256" key="19">
    <source>
        <dbReference type="PIRNR" id="PIRNR017184"/>
    </source>
</evidence>
<dbReference type="GO" id="GO:0046872">
    <property type="term" value="F:metal ion binding"/>
    <property type="evidence" value="ECO:0007669"/>
    <property type="project" value="UniProtKB-UniRule"/>
</dbReference>
<dbReference type="GO" id="GO:0046496">
    <property type="term" value="P:nicotinamide nucleotide metabolic process"/>
    <property type="evidence" value="ECO:0007669"/>
    <property type="project" value="UniProtKB-UniRule"/>
</dbReference>
<evidence type="ECO:0000256" key="4">
    <source>
        <dbReference type="ARBA" id="ARBA00009524"/>
    </source>
</evidence>
<dbReference type="RefSeq" id="WP_123237856.1">
    <property type="nucleotide sequence ID" value="NZ_RJVP01000005.1"/>
</dbReference>
<dbReference type="NCBIfam" id="TIGR00196">
    <property type="entry name" value="yjeF_cterm"/>
    <property type="match status" value="1"/>
</dbReference>
<reference evidence="22 23" key="1">
    <citation type="submission" date="2018-10" db="EMBL/GenBank/DDBJ databases">
        <authorList>
            <person name="Chen W.-M."/>
        </authorList>
    </citation>
    <scope>NUCLEOTIDE SEQUENCE [LARGE SCALE GENOMIC DNA]</scope>
    <source>
        <strain evidence="22 23">H-5</strain>
    </source>
</reference>
<comment type="caution">
    <text evidence="22">The sequence shown here is derived from an EMBL/GenBank/DDBJ whole genome shotgun (WGS) entry which is preliminary data.</text>
</comment>
<dbReference type="InterPro" id="IPR036652">
    <property type="entry name" value="YjeF_N_dom_sf"/>
</dbReference>
<comment type="subunit">
    <text evidence="17">Homotetramer.</text>
</comment>
<dbReference type="NCBIfam" id="TIGR00197">
    <property type="entry name" value="yjeF_nterm"/>
    <property type="match status" value="1"/>
</dbReference>
<evidence type="ECO:0000256" key="18">
    <source>
        <dbReference type="HAMAP-Rule" id="MF_01966"/>
    </source>
</evidence>
<comment type="similarity">
    <text evidence="17">Belongs to the NnrD/CARKD family.</text>
</comment>
<dbReference type="GO" id="GO:0052855">
    <property type="term" value="F:ADP-dependent NAD(P)H-hydrate dehydratase activity"/>
    <property type="evidence" value="ECO:0007669"/>
    <property type="project" value="UniProtKB-UniRule"/>
</dbReference>
<comment type="similarity">
    <text evidence="3 19">In the N-terminal section; belongs to the NnrE/AIBP family.</text>
</comment>
<comment type="similarity">
    <text evidence="18">Belongs to the NnrE/AIBP family.</text>
</comment>
<dbReference type="Pfam" id="PF01256">
    <property type="entry name" value="Carb_kinase"/>
    <property type="match status" value="1"/>
</dbReference>
<keyword evidence="6 17" id="KW-0547">Nucleotide-binding</keyword>
<keyword evidence="12 17" id="KW-0456">Lyase</keyword>
<dbReference type="PROSITE" id="PS51383">
    <property type="entry name" value="YJEF_C_3"/>
    <property type="match status" value="1"/>
</dbReference>
<evidence type="ECO:0000256" key="11">
    <source>
        <dbReference type="ARBA" id="ARBA00023235"/>
    </source>
</evidence>
<keyword evidence="11 18" id="KW-0413">Isomerase</keyword>
<keyword evidence="8 17" id="KW-0521">NADP</keyword>
<dbReference type="PROSITE" id="PS01050">
    <property type="entry name" value="YJEF_C_2"/>
    <property type="match status" value="1"/>
</dbReference>
<keyword evidence="9 18" id="KW-0630">Potassium</keyword>
<feature type="binding site" evidence="18">
    <location>
        <position position="117"/>
    </location>
    <ligand>
        <name>K(+)</name>
        <dbReference type="ChEBI" id="CHEBI:29103"/>
    </ligand>
</feature>
<evidence type="ECO:0000256" key="1">
    <source>
        <dbReference type="ARBA" id="ARBA00000013"/>
    </source>
</evidence>
<feature type="binding site" evidence="18">
    <location>
        <position position="150"/>
    </location>
    <ligand>
        <name>(6S)-NADPHX</name>
        <dbReference type="ChEBI" id="CHEBI:64076"/>
    </ligand>
</feature>
<dbReference type="SUPFAM" id="SSF64153">
    <property type="entry name" value="YjeF N-terminal domain-like"/>
    <property type="match status" value="1"/>
</dbReference>
<dbReference type="InterPro" id="IPR030677">
    <property type="entry name" value="Nnr"/>
</dbReference>
<comment type="function">
    <text evidence="18">Catalyzes the epimerization of the S- and R-forms of NAD(P)HX, a damaged form of NAD(P)H that is a result of enzymatic or heat-dependent hydration. This is a prerequisite for the S-specific NAD(P)H-hydrate dehydratase to allow the repair of both epimers of NAD(P)HX.</text>
</comment>
<dbReference type="GO" id="GO:0005524">
    <property type="term" value="F:ATP binding"/>
    <property type="evidence" value="ECO:0007669"/>
    <property type="project" value="UniProtKB-UniRule"/>
</dbReference>
<feature type="binding site" evidence="17">
    <location>
        <position position="435"/>
    </location>
    <ligand>
        <name>(6S)-NADPHX</name>
        <dbReference type="ChEBI" id="CHEBI:64076"/>
    </ligand>
</feature>
<evidence type="ECO:0000256" key="9">
    <source>
        <dbReference type="ARBA" id="ARBA00022958"/>
    </source>
</evidence>
<organism evidence="22 23">
    <name type="scientific">Pseudomethylobacillus aquaticus</name>
    <dbReference type="NCBI Taxonomy" id="2676064"/>
    <lineage>
        <taxon>Bacteria</taxon>
        <taxon>Pseudomonadati</taxon>
        <taxon>Pseudomonadota</taxon>
        <taxon>Betaproteobacteria</taxon>
        <taxon>Nitrosomonadales</taxon>
        <taxon>Methylophilaceae</taxon>
        <taxon>Pseudomethylobacillus</taxon>
    </lineage>
</organism>
<evidence type="ECO:0000256" key="14">
    <source>
        <dbReference type="ARBA" id="ARBA00025153"/>
    </source>
</evidence>